<evidence type="ECO:0000256" key="3">
    <source>
        <dbReference type="ARBA" id="ARBA00023065"/>
    </source>
</evidence>
<dbReference type="Gene3D" id="3.40.50.10580">
    <property type="entry name" value="ATPase, V1 complex, subunit F"/>
    <property type="match status" value="1"/>
</dbReference>
<proteinExistence type="inferred from homology"/>
<accession>A0A844FHM7</accession>
<dbReference type="Pfam" id="PF01990">
    <property type="entry name" value="ATP-synt_F"/>
    <property type="match status" value="1"/>
</dbReference>
<evidence type="ECO:0000313" key="5">
    <source>
        <dbReference type="Proteomes" id="UP000462760"/>
    </source>
</evidence>
<dbReference type="AlphaFoldDB" id="A0A844FHM7"/>
<dbReference type="Proteomes" id="UP000462760">
    <property type="component" value="Unassembled WGS sequence"/>
</dbReference>
<name>A0A844FHM7_9FIRM</name>
<dbReference type="SUPFAM" id="SSF159468">
    <property type="entry name" value="AtpF-like"/>
    <property type="match status" value="1"/>
</dbReference>
<dbReference type="OrthoDB" id="46791at2"/>
<reference evidence="4 5" key="1">
    <citation type="submission" date="2019-08" db="EMBL/GenBank/DDBJ databases">
        <title>In-depth cultivation of the pig gut microbiome towards novel bacterial diversity and tailored functional studies.</title>
        <authorList>
            <person name="Wylensek D."/>
            <person name="Hitch T.C.A."/>
            <person name="Clavel T."/>
        </authorList>
    </citation>
    <scope>NUCLEOTIDE SEQUENCE [LARGE SCALE GENOMIC DNA]</scope>
    <source>
        <strain evidence="4 5">Med78-601-WT-4W-RMD-3</strain>
    </source>
</reference>
<organism evidence="4 5">
    <name type="scientific">Anaerosalibacter bizertensis</name>
    <dbReference type="NCBI Taxonomy" id="932217"/>
    <lineage>
        <taxon>Bacteria</taxon>
        <taxon>Bacillati</taxon>
        <taxon>Bacillota</taxon>
        <taxon>Tissierellia</taxon>
        <taxon>Tissierellales</taxon>
        <taxon>Sporanaerobacteraceae</taxon>
        <taxon>Anaerosalibacter</taxon>
    </lineage>
</organism>
<protein>
    <submittedName>
        <fullName evidence="4">ATP synthase subunit F</fullName>
    </submittedName>
</protein>
<evidence type="ECO:0000256" key="1">
    <source>
        <dbReference type="ARBA" id="ARBA00010148"/>
    </source>
</evidence>
<comment type="caution">
    <text evidence="4">The sequence shown here is derived from an EMBL/GenBank/DDBJ whole genome shotgun (WGS) entry which is preliminary data.</text>
</comment>
<dbReference type="InterPro" id="IPR036906">
    <property type="entry name" value="ATPase_V1_fsu_sf"/>
</dbReference>
<keyword evidence="3" id="KW-0406">Ion transport</keyword>
<dbReference type="InterPro" id="IPR008218">
    <property type="entry name" value="ATPase_V1-cplx_f_g_su"/>
</dbReference>
<dbReference type="RefSeq" id="WP_154484154.1">
    <property type="nucleotide sequence ID" value="NZ_VULR01000008.1"/>
</dbReference>
<keyword evidence="2" id="KW-0813">Transport</keyword>
<comment type="similarity">
    <text evidence="1">Belongs to the V-ATPase F subunit family.</text>
</comment>
<dbReference type="EMBL" id="VULR01000008">
    <property type="protein sequence ID" value="MSS43470.1"/>
    <property type="molecule type" value="Genomic_DNA"/>
</dbReference>
<dbReference type="GO" id="GO:0046961">
    <property type="term" value="F:proton-transporting ATPase activity, rotational mechanism"/>
    <property type="evidence" value="ECO:0007669"/>
    <property type="project" value="InterPro"/>
</dbReference>
<evidence type="ECO:0000256" key="2">
    <source>
        <dbReference type="ARBA" id="ARBA00022448"/>
    </source>
</evidence>
<sequence length="101" mass="11516">MRSFLISDNKDTIVGLRLAGIDGVLATKSKDIIEELDKAIENKDIGIIILTENTFNKVKDKVLEIKLRKKVPLIITIPNRYGMRDKDFITKYIRDSIGIKI</sequence>
<gene>
    <name evidence="4" type="ORF">FYJ27_06975</name>
</gene>
<evidence type="ECO:0000313" key="4">
    <source>
        <dbReference type="EMBL" id="MSS43470.1"/>
    </source>
</evidence>